<dbReference type="Gene3D" id="1.10.510.10">
    <property type="entry name" value="Transferase(Phosphotransferase) domain 1"/>
    <property type="match status" value="1"/>
</dbReference>
<dbReference type="SUPFAM" id="SSF56112">
    <property type="entry name" value="Protein kinase-like (PK-like)"/>
    <property type="match status" value="1"/>
</dbReference>
<dbReference type="PROSITE" id="PS00108">
    <property type="entry name" value="PROTEIN_KINASE_ST"/>
    <property type="match status" value="1"/>
</dbReference>
<keyword evidence="2" id="KW-0808">Transferase</keyword>
<proteinExistence type="predicted"/>
<gene>
    <name evidence="2" type="ORF">HQM25_00475</name>
</gene>
<feature type="domain" description="Protein kinase" evidence="1">
    <location>
        <begin position="26"/>
        <end position="266"/>
    </location>
</feature>
<dbReference type="InterPro" id="IPR051681">
    <property type="entry name" value="Ser/Thr_Kinases-Pseudokinases"/>
</dbReference>
<keyword evidence="2" id="KW-0418">Kinase</keyword>
<accession>A0A7D4TDF4</accession>
<dbReference type="PROSITE" id="PS50011">
    <property type="entry name" value="PROTEIN_KINASE_DOM"/>
    <property type="match status" value="1"/>
</dbReference>
<dbReference type="Pfam" id="PF00069">
    <property type="entry name" value="Pkinase"/>
    <property type="match status" value="1"/>
</dbReference>
<dbReference type="InterPro" id="IPR008271">
    <property type="entry name" value="Ser/Thr_kinase_AS"/>
</dbReference>
<dbReference type="SMART" id="SM00220">
    <property type="entry name" value="S_TKc"/>
    <property type="match status" value="1"/>
</dbReference>
<dbReference type="CDD" id="cd14014">
    <property type="entry name" value="STKc_PknB_like"/>
    <property type="match status" value="1"/>
</dbReference>
<dbReference type="InterPro" id="IPR000719">
    <property type="entry name" value="Prot_kinase_dom"/>
</dbReference>
<dbReference type="AlphaFoldDB" id="A0A7D4TDF4"/>
<name>A0A7D4TDF4_9MICO</name>
<dbReference type="PANTHER" id="PTHR44329">
    <property type="entry name" value="SERINE/THREONINE-PROTEIN KINASE TNNI3K-RELATED"/>
    <property type="match status" value="1"/>
</dbReference>
<dbReference type="GO" id="GO:0005524">
    <property type="term" value="F:ATP binding"/>
    <property type="evidence" value="ECO:0007669"/>
    <property type="project" value="InterPro"/>
</dbReference>
<evidence type="ECO:0000313" key="3">
    <source>
        <dbReference type="Proteomes" id="UP000502498"/>
    </source>
</evidence>
<evidence type="ECO:0000259" key="1">
    <source>
        <dbReference type="PROSITE" id="PS50011"/>
    </source>
</evidence>
<dbReference type="EMBL" id="CP054038">
    <property type="protein sequence ID" value="QKJ18040.1"/>
    <property type="molecule type" value="Genomic_DNA"/>
</dbReference>
<dbReference type="GO" id="GO:0004674">
    <property type="term" value="F:protein serine/threonine kinase activity"/>
    <property type="evidence" value="ECO:0007669"/>
    <property type="project" value="TreeGrafter"/>
</dbReference>
<evidence type="ECO:0000313" key="2">
    <source>
        <dbReference type="EMBL" id="QKJ18040.1"/>
    </source>
</evidence>
<sequence>MIAERAGCADIVSGMGMTLDQGTWDVVAPFDADAGAFAKLYLVTSANGDEAVAKCMPVKPGAQRELLFSESIQAAGYANVMPVVDFGEHEGYYVVVMPRAEMSLKQYVERHPAGVPLENSLAVLDDVAAALAQINDKIVHRDIKPANVLLHEGSWKLADFGVSRYVEAATATETRRASFTHAYAAPEQWRHETTSGRTDVYSFGVMAYELIERRRPFQGPQFREEHLHEIPPEMDSGTPKLRQLIRECLLKDPATRPAPDSLQNRLRAAEIDIAKHGTAKLAVLRARRTAQISAEQARDAAERDAKERLESIVEDAAALLNPIARAIRAELVGAGLGIMFDTVLGNAAPIFRAKYERALLEFDRVDPVESAQLPFTVHAYASITVDAGTSANQYRGLSHSLWFCDAQEQGRFAWYELAFRSSTGGPDRSRLEPFSRPPWSVEQAFAQAAGDIELAWPPTELALADPNEFVQRWIGWFADAADGNLARPSTPATGPRPFR</sequence>
<reference evidence="2 3" key="1">
    <citation type="submission" date="2020-05" db="EMBL/GenBank/DDBJ databases">
        <title>Strain PA2F3 complete genome.</title>
        <authorList>
            <person name="Kim Y.-S."/>
            <person name="Kim S.-J."/>
            <person name="Jung H.-k."/>
            <person name="Kim S.-E."/>
            <person name="Kim K.-H."/>
        </authorList>
    </citation>
    <scope>NUCLEOTIDE SEQUENCE [LARGE SCALE GENOMIC DNA]</scope>
    <source>
        <strain evidence="2 3">PA2F3</strain>
    </source>
</reference>
<protein>
    <submittedName>
        <fullName evidence="2">Protein kinase</fullName>
    </submittedName>
</protein>
<dbReference type="InterPro" id="IPR011009">
    <property type="entry name" value="Kinase-like_dom_sf"/>
</dbReference>
<organism evidence="2 3">
    <name type="scientific">Microbacterium hominis</name>
    <dbReference type="NCBI Taxonomy" id="162426"/>
    <lineage>
        <taxon>Bacteria</taxon>
        <taxon>Bacillati</taxon>
        <taxon>Actinomycetota</taxon>
        <taxon>Actinomycetes</taxon>
        <taxon>Micrococcales</taxon>
        <taxon>Microbacteriaceae</taxon>
        <taxon>Microbacterium</taxon>
    </lineage>
</organism>
<dbReference type="RefSeq" id="WP_172988420.1">
    <property type="nucleotide sequence ID" value="NZ_CP054038.1"/>
</dbReference>
<dbReference type="Proteomes" id="UP000502498">
    <property type="component" value="Chromosome"/>
</dbReference>